<accession>A0ABT1QTB6</accession>
<comment type="caution">
    <text evidence="1">The sequence shown here is derived from an EMBL/GenBank/DDBJ whole genome shotgun (WGS) entry which is preliminary data.</text>
</comment>
<evidence type="ECO:0000313" key="1">
    <source>
        <dbReference type="EMBL" id="MCQ4165528.1"/>
    </source>
</evidence>
<protein>
    <submittedName>
        <fullName evidence="1">Uncharacterized protein</fullName>
    </submittedName>
</protein>
<organism evidence="1 2">
    <name type="scientific">Tahibacter harae</name>
    <dbReference type="NCBI Taxonomy" id="2963937"/>
    <lineage>
        <taxon>Bacteria</taxon>
        <taxon>Pseudomonadati</taxon>
        <taxon>Pseudomonadota</taxon>
        <taxon>Gammaproteobacteria</taxon>
        <taxon>Lysobacterales</taxon>
        <taxon>Rhodanobacteraceae</taxon>
        <taxon>Tahibacter</taxon>
    </lineage>
</organism>
<dbReference type="EMBL" id="JANFQO010000010">
    <property type="protein sequence ID" value="MCQ4165528.1"/>
    <property type="molecule type" value="Genomic_DNA"/>
</dbReference>
<name>A0ABT1QTB6_9GAMM</name>
<dbReference type="RefSeq" id="WP_255914718.1">
    <property type="nucleotide sequence ID" value="NZ_JANFQO010000010.1"/>
</dbReference>
<proteinExistence type="predicted"/>
<reference evidence="1" key="1">
    <citation type="submission" date="2022-07" db="EMBL/GenBank/DDBJ databases">
        <title>Tahibacter sp., a new gammaproteobacterium isolated from the silt sample collected at pig farm.</title>
        <authorList>
            <person name="Chen H."/>
        </authorList>
    </citation>
    <scope>NUCLEOTIDE SEQUENCE</scope>
    <source>
        <strain evidence="1">P2K</strain>
    </source>
</reference>
<dbReference type="Proteomes" id="UP001165498">
    <property type="component" value="Unassembled WGS sequence"/>
</dbReference>
<keyword evidence="2" id="KW-1185">Reference proteome</keyword>
<sequence>MDIFKLRQGREPPLQLTAEKFHDATGKKWPWYQNNNGPRHYAVCPECDNPLHIINLDSDRKVDAAGRAMPLYARHASTSVAGIADYDAAEYEACTLANPKSFGGKSKTRPSASAQAIIAHLVEFADLVQWQAERFLGLRLSDSEFSKILEAFRQQQGQFYREVSTSNLPYALLYMAGNQRLFQPRVTPDSPFRSAVETSENFRVVDGVVRRVTGVKATLGFYVTAHRIEKAGQGHTQKMTLVIEETIHQPGAPEPERHVLLRQERELEISYFCRSVGKRIRLRQLAEAVFAPGAERAPE</sequence>
<evidence type="ECO:0000313" key="2">
    <source>
        <dbReference type="Proteomes" id="UP001165498"/>
    </source>
</evidence>
<gene>
    <name evidence="1" type="ORF">NM961_12490</name>
</gene>